<comment type="caution">
    <text evidence="17">The sequence shown here is derived from an EMBL/GenBank/DDBJ whole genome shotgun (WGS) entry which is preliminary data.</text>
</comment>
<evidence type="ECO:0000256" key="15">
    <source>
        <dbReference type="ARBA" id="ARBA00049289"/>
    </source>
</evidence>
<keyword evidence="8" id="KW-0187">Copper transport</keyword>
<dbReference type="GO" id="GO:0012505">
    <property type="term" value="C:endomembrane system"/>
    <property type="evidence" value="ECO:0007669"/>
    <property type="project" value="UniProtKB-SubCell"/>
</dbReference>
<dbReference type="InterPro" id="IPR023299">
    <property type="entry name" value="ATPase_P-typ_cyto_dom_N"/>
</dbReference>
<evidence type="ECO:0000256" key="6">
    <source>
        <dbReference type="ARBA" id="ARBA00022723"/>
    </source>
</evidence>
<dbReference type="EMBL" id="PFDY01000060">
    <property type="protein sequence ID" value="PJE58720.1"/>
    <property type="molecule type" value="Genomic_DNA"/>
</dbReference>
<dbReference type="SFLD" id="SFLDS00003">
    <property type="entry name" value="Haloacid_Dehalogenase"/>
    <property type="match status" value="1"/>
</dbReference>
<keyword evidence="10" id="KW-1278">Translocase</keyword>
<dbReference type="GO" id="GO:0043682">
    <property type="term" value="F:P-type divalent copper transporter activity"/>
    <property type="evidence" value="ECO:0007669"/>
    <property type="project" value="TreeGrafter"/>
</dbReference>
<keyword evidence="12" id="KW-0186">Copper</keyword>
<evidence type="ECO:0000256" key="11">
    <source>
        <dbReference type="ARBA" id="ARBA00022989"/>
    </source>
</evidence>
<dbReference type="SUPFAM" id="SSF81665">
    <property type="entry name" value="Calcium ATPase, transmembrane domain M"/>
    <property type="match status" value="1"/>
</dbReference>
<dbReference type="NCBIfam" id="TIGR01494">
    <property type="entry name" value="ATPase_P-type"/>
    <property type="match status" value="1"/>
</dbReference>
<feature type="transmembrane region" description="Helical" evidence="16">
    <location>
        <begin position="53"/>
        <end position="75"/>
    </location>
</feature>
<evidence type="ECO:0000256" key="12">
    <source>
        <dbReference type="ARBA" id="ARBA00023008"/>
    </source>
</evidence>
<keyword evidence="16" id="KW-1003">Cell membrane</keyword>
<dbReference type="GO" id="GO:0005524">
    <property type="term" value="F:ATP binding"/>
    <property type="evidence" value="ECO:0007669"/>
    <property type="project" value="UniProtKB-UniRule"/>
</dbReference>
<evidence type="ECO:0000256" key="4">
    <source>
        <dbReference type="ARBA" id="ARBA00022448"/>
    </source>
</evidence>
<evidence type="ECO:0000256" key="2">
    <source>
        <dbReference type="ARBA" id="ARBA00006024"/>
    </source>
</evidence>
<proteinExistence type="inferred from homology"/>
<name>A0A2M8KFM4_9BACT</name>
<evidence type="ECO:0000256" key="7">
    <source>
        <dbReference type="ARBA" id="ARBA00022741"/>
    </source>
</evidence>
<dbReference type="PANTHER" id="PTHR43520:SF8">
    <property type="entry name" value="P-TYPE CU(+) TRANSPORTER"/>
    <property type="match status" value="1"/>
</dbReference>
<dbReference type="InterPro" id="IPR018303">
    <property type="entry name" value="ATPase_P-typ_P_site"/>
</dbReference>
<comment type="subcellular location">
    <subcellularLocation>
        <location evidence="16">Cell membrane</location>
    </subcellularLocation>
    <subcellularLocation>
        <location evidence="1">Endomembrane system</location>
        <topology evidence="1">Multi-pass membrane protein</topology>
    </subcellularLocation>
</comment>
<dbReference type="InterPro" id="IPR023298">
    <property type="entry name" value="ATPase_P-typ_TM_dom_sf"/>
</dbReference>
<dbReference type="Pfam" id="PF00702">
    <property type="entry name" value="Hydrolase"/>
    <property type="match status" value="1"/>
</dbReference>
<dbReference type="SUPFAM" id="SSF56784">
    <property type="entry name" value="HAD-like"/>
    <property type="match status" value="1"/>
</dbReference>
<dbReference type="GO" id="GO:0055070">
    <property type="term" value="P:copper ion homeostasis"/>
    <property type="evidence" value="ECO:0007669"/>
    <property type="project" value="TreeGrafter"/>
</dbReference>
<sequence>LSQIIRLIEEAQASKAPIQALADKISSRFVPIVLLVAALTFIVWFVFIGQSLAFSLMAFTAVIVIACPCALGLATPTAIMVGTGKGAECGVLIKGGQPLEAACKVKVIVFDKTGTLTKGKPEVTDVAGVGLTDEDEVMSIASSLEKLSEHPLAEAIINYAKEEKIPPKQVDLFKAIPGHGVEGQVNNQKYYFGNRKLINEIVGLDLANIERKIVKLEQAGKTVMILSSEKEVMGLIAVADTLKENTVEAVHELKKRGLSVFMITGDNQRTAQAIAQLAGIKNVLAEVLPQDKANEIKKLQARGIKVAMVGDGINDAPALAQADLGIAMGSGTDVAMETGGIVIIKNDLRHVLTAIDLSKETMSKIKQNMFFALFYNVIGIPIAARVFAFIGLILKPELAGLAMALSSVSVVSNSLLLRRFRPNRKNYLSIIAPFIMAIVFTLLFIEFGRLSTGMNK</sequence>
<comment type="similarity">
    <text evidence="2 16">Belongs to the cation transport ATPase (P-type) (TC 3.A.3) family. Type IB subfamily.</text>
</comment>
<dbReference type="SFLD" id="SFLDF00027">
    <property type="entry name" value="p-type_atpase"/>
    <property type="match status" value="1"/>
</dbReference>
<reference evidence="18" key="1">
    <citation type="submission" date="2017-09" db="EMBL/GenBank/DDBJ databases">
        <title>Depth-based differentiation of microbial function through sediment-hosted aquifers and enrichment of novel symbionts in the deep terrestrial subsurface.</title>
        <authorList>
            <person name="Probst A.J."/>
            <person name="Ladd B."/>
            <person name="Jarett J.K."/>
            <person name="Geller-Mcgrath D.E."/>
            <person name="Sieber C.M.K."/>
            <person name="Emerson J.B."/>
            <person name="Anantharaman K."/>
            <person name="Thomas B.C."/>
            <person name="Malmstrom R."/>
            <person name="Stieglmeier M."/>
            <person name="Klingl A."/>
            <person name="Woyke T."/>
            <person name="Ryan C.M."/>
            <person name="Banfield J.F."/>
        </authorList>
    </citation>
    <scope>NUCLEOTIDE SEQUENCE [LARGE SCALE GENOMIC DNA]</scope>
</reference>
<keyword evidence="13" id="KW-0406">Ion transport</keyword>
<dbReference type="FunFam" id="3.40.50.1000:FF:000144">
    <property type="entry name" value="copper-transporting ATPase 1 isoform X2"/>
    <property type="match status" value="1"/>
</dbReference>
<dbReference type="SFLD" id="SFLDG00002">
    <property type="entry name" value="C1.7:_P-type_atpase_like"/>
    <property type="match status" value="1"/>
</dbReference>
<keyword evidence="4" id="KW-0813">Transport</keyword>
<dbReference type="AlphaFoldDB" id="A0A2M8KFM4"/>
<dbReference type="GO" id="GO:0016887">
    <property type="term" value="F:ATP hydrolysis activity"/>
    <property type="evidence" value="ECO:0007669"/>
    <property type="project" value="InterPro"/>
</dbReference>
<dbReference type="PANTHER" id="PTHR43520">
    <property type="entry name" value="ATP7, ISOFORM B"/>
    <property type="match status" value="1"/>
</dbReference>
<dbReference type="EC" id="7.2.2.8" evidence="3"/>
<evidence type="ECO:0000313" key="17">
    <source>
        <dbReference type="EMBL" id="PJE58720.1"/>
    </source>
</evidence>
<keyword evidence="14 16" id="KW-0472">Membrane</keyword>
<evidence type="ECO:0000256" key="16">
    <source>
        <dbReference type="RuleBase" id="RU362081"/>
    </source>
</evidence>
<dbReference type="PROSITE" id="PS00154">
    <property type="entry name" value="ATPASE_E1_E2"/>
    <property type="match status" value="1"/>
</dbReference>
<dbReference type="InterPro" id="IPR036412">
    <property type="entry name" value="HAD-like_sf"/>
</dbReference>
<dbReference type="GO" id="GO:0005507">
    <property type="term" value="F:copper ion binding"/>
    <property type="evidence" value="ECO:0007669"/>
    <property type="project" value="TreeGrafter"/>
</dbReference>
<dbReference type="PRINTS" id="PR00943">
    <property type="entry name" value="CUATPASE"/>
</dbReference>
<dbReference type="Proteomes" id="UP000231347">
    <property type="component" value="Unassembled WGS sequence"/>
</dbReference>
<evidence type="ECO:0000256" key="13">
    <source>
        <dbReference type="ARBA" id="ARBA00023065"/>
    </source>
</evidence>
<dbReference type="Gene3D" id="3.40.1110.10">
    <property type="entry name" value="Calcium-transporting ATPase, cytoplasmic domain N"/>
    <property type="match status" value="1"/>
</dbReference>
<dbReference type="InterPro" id="IPR044492">
    <property type="entry name" value="P_typ_ATPase_HD_dom"/>
</dbReference>
<protein>
    <recommendedName>
        <fullName evidence="3">P-type Cu(+) transporter</fullName>
        <ecNumber evidence="3">7.2.2.8</ecNumber>
    </recommendedName>
</protein>
<dbReference type="NCBIfam" id="TIGR01525">
    <property type="entry name" value="ATPase-IB_hvy"/>
    <property type="match status" value="1"/>
</dbReference>
<evidence type="ECO:0000313" key="18">
    <source>
        <dbReference type="Proteomes" id="UP000231347"/>
    </source>
</evidence>
<evidence type="ECO:0000256" key="8">
    <source>
        <dbReference type="ARBA" id="ARBA00022796"/>
    </source>
</evidence>
<dbReference type="Gene3D" id="1.20.1110.10">
    <property type="entry name" value="Calcium-transporting ATPase, transmembrane domain"/>
    <property type="match status" value="1"/>
</dbReference>
<dbReference type="PRINTS" id="PR00119">
    <property type="entry name" value="CATATPASE"/>
</dbReference>
<keyword evidence="7 16" id="KW-0547">Nucleotide-binding</keyword>
<evidence type="ECO:0000256" key="14">
    <source>
        <dbReference type="ARBA" id="ARBA00023136"/>
    </source>
</evidence>
<dbReference type="GO" id="GO:0005886">
    <property type="term" value="C:plasma membrane"/>
    <property type="evidence" value="ECO:0007669"/>
    <property type="project" value="UniProtKB-SubCell"/>
</dbReference>
<evidence type="ECO:0000256" key="1">
    <source>
        <dbReference type="ARBA" id="ARBA00004127"/>
    </source>
</evidence>
<keyword evidence="9 16" id="KW-0067">ATP-binding</keyword>
<dbReference type="NCBIfam" id="TIGR01511">
    <property type="entry name" value="ATPase-IB1_Cu"/>
    <property type="match status" value="1"/>
</dbReference>
<dbReference type="InterPro" id="IPR027256">
    <property type="entry name" value="P-typ_ATPase_IB"/>
</dbReference>
<evidence type="ECO:0000256" key="3">
    <source>
        <dbReference type="ARBA" id="ARBA00012517"/>
    </source>
</evidence>
<evidence type="ECO:0000256" key="9">
    <source>
        <dbReference type="ARBA" id="ARBA00022840"/>
    </source>
</evidence>
<dbReference type="InterPro" id="IPR023214">
    <property type="entry name" value="HAD_sf"/>
</dbReference>
<evidence type="ECO:0000256" key="5">
    <source>
        <dbReference type="ARBA" id="ARBA00022692"/>
    </source>
</evidence>
<evidence type="ECO:0000256" key="10">
    <source>
        <dbReference type="ARBA" id="ARBA00022967"/>
    </source>
</evidence>
<dbReference type="GO" id="GO:0140581">
    <property type="term" value="F:P-type monovalent copper transporter activity"/>
    <property type="evidence" value="ECO:0007669"/>
    <property type="project" value="UniProtKB-EC"/>
</dbReference>
<feature type="transmembrane region" description="Helical" evidence="16">
    <location>
        <begin position="29"/>
        <end position="47"/>
    </location>
</feature>
<keyword evidence="5 16" id="KW-0812">Transmembrane</keyword>
<gene>
    <name evidence="17" type="ORF">COU83_02355</name>
</gene>
<dbReference type="InterPro" id="IPR001757">
    <property type="entry name" value="P_typ_ATPase"/>
</dbReference>
<keyword evidence="6 16" id="KW-0479">Metal-binding</keyword>
<comment type="catalytic activity">
    <reaction evidence="15">
        <text>Cu(+)(in) + ATP + H2O = Cu(+)(out) + ADP + phosphate + H(+)</text>
        <dbReference type="Rhea" id="RHEA:25792"/>
        <dbReference type="ChEBI" id="CHEBI:15377"/>
        <dbReference type="ChEBI" id="CHEBI:15378"/>
        <dbReference type="ChEBI" id="CHEBI:30616"/>
        <dbReference type="ChEBI" id="CHEBI:43474"/>
        <dbReference type="ChEBI" id="CHEBI:49552"/>
        <dbReference type="ChEBI" id="CHEBI:456216"/>
        <dbReference type="EC" id="7.2.2.8"/>
    </reaction>
</comment>
<dbReference type="Gene3D" id="3.40.50.1000">
    <property type="entry name" value="HAD superfamily/HAD-like"/>
    <property type="match status" value="1"/>
</dbReference>
<organism evidence="17 18">
    <name type="scientific">Candidatus Portnoybacteria bacterium CG10_big_fil_rev_8_21_14_0_10_40_22</name>
    <dbReference type="NCBI Taxonomy" id="1974814"/>
    <lineage>
        <taxon>Bacteria</taxon>
        <taxon>Candidatus Portnoyibacteriota</taxon>
    </lineage>
</organism>
<feature type="transmembrane region" description="Helical" evidence="16">
    <location>
        <begin position="428"/>
        <end position="447"/>
    </location>
</feature>
<feature type="transmembrane region" description="Helical" evidence="16">
    <location>
        <begin position="369"/>
        <end position="392"/>
    </location>
</feature>
<accession>A0A2M8KFM4</accession>
<feature type="transmembrane region" description="Helical" evidence="16">
    <location>
        <begin position="398"/>
        <end position="416"/>
    </location>
</feature>
<dbReference type="PROSITE" id="PS01229">
    <property type="entry name" value="COF_2"/>
    <property type="match status" value="1"/>
</dbReference>
<feature type="non-terminal residue" evidence="17">
    <location>
        <position position="1"/>
    </location>
</feature>
<keyword evidence="11 16" id="KW-1133">Transmembrane helix</keyword>